<dbReference type="SUPFAM" id="SSF53474">
    <property type="entry name" value="alpha/beta-Hydrolases"/>
    <property type="match status" value="1"/>
</dbReference>
<evidence type="ECO:0000313" key="1">
    <source>
        <dbReference type="EMBL" id="QEO14924.1"/>
    </source>
</evidence>
<evidence type="ECO:0008006" key="3">
    <source>
        <dbReference type="Google" id="ProtNLM"/>
    </source>
</evidence>
<dbReference type="Proteomes" id="UP000324678">
    <property type="component" value="Chromosome"/>
</dbReference>
<dbReference type="KEGG" id="ail:FLP10_11230"/>
<evidence type="ECO:0000313" key="2">
    <source>
        <dbReference type="Proteomes" id="UP000324678"/>
    </source>
</evidence>
<dbReference type="AlphaFoldDB" id="A0A5C1YFQ3"/>
<dbReference type="InterPro" id="IPR029058">
    <property type="entry name" value="AB_hydrolase_fold"/>
</dbReference>
<gene>
    <name evidence="1" type="ORF">FLP10_11230</name>
</gene>
<protein>
    <recommendedName>
        <fullName evidence="3">Alpha/beta hydrolase</fullName>
    </recommendedName>
</protein>
<dbReference type="EMBL" id="CP043505">
    <property type="protein sequence ID" value="QEO14924.1"/>
    <property type="molecule type" value="Genomic_DNA"/>
</dbReference>
<sequence length="65" mass="6735">MPDIGVPTLIVHGTERAEWTSEGADAAATLIAEAKRADIAGASTLVSLEQPEAVAELIVGFWTEG</sequence>
<name>A0A5C1YFQ3_9MICO</name>
<dbReference type="Gene3D" id="3.40.50.1820">
    <property type="entry name" value="alpha/beta hydrolase"/>
    <property type="match status" value="1"/>
</dbReference>
<reference evidence="1 2" key="1">
    <citation type="submission" date="2019-09" db="EMBL/GenBank/DDBJ databases">
        <title>Genome sequencing of strain KACC 19306.</title>
        <authorList>
            <person name="Heo J."/>
            <person name="Kim S.-J."/>
            <person name="Kim J.-S."/>
            <person name="Hong S.-B."/>
            <person name="Kwon S.-W."/>
        </authorList>
    </citation>
    <scope>NUCLEOTIDE SEQUENCE [LARGE SCALE GENOMIC DNA]</scope>
    <source>
        <strain evidence="1 2">KACC 19306</strain>
    </source>
</reference>
<accession>A0A5C1YFQ3</accession>
<dbReference type="RefSeq" id="WP_149160943.1">
    <property type="nucleotide sequence ID" value="NZ_CP043505.1"/>
</dbReference>
<dbReference type="OrthoDB" id="3396704at2"/>
<proteinExistence type="predicted"/>
<organism evidence="1 2">
    <name type="scientific">Agromyces intestinalis</name>
    <dbReference type="NCBI Taxonomy" id="2592652"/>
    <lineage>
        <taxon>Bacteria</taxon>
        <taxon>Bacillati</taxon>
        <taxon>Actinomycetota</taxon>
        <taxon>Actinomycetes</taxon>
        <taxon>Micrococcales</taxon>
        <taxon>Microbacteriaceae</taxon>
        <taxon>Agromyces</taxon>
    </lineage>
</organism>
<keyword evidence="2" id="KW-1185">Reference proteome</keyword>